<keyword evidence="8" id="KW-1185">Reference proteome</keyword>
<evidence type="ECO:0000313" key="7">
    <source>
        <dbReference type="EMBL" id="SEP80403.1"/>
    </source>
</evidence>
<dbReference type="InterPro" id="IPR002909">
    <property type="entry name" value="IPT_dom"/>
</dbReference>
<dbReference type="SUPFAM" id="SSF48726">
    <property type="entry name" value="Immunoglobulin"/>
    <property type="match status" value="1"/>
</dbReference>
<dbReference type="Pfam" id="PF19081">
    <property type="entry name" value="Ig_7"/>
    <property type="match status" value="1"/>
</dbReference>
<dbReference type="EMBL" id="FOEI01000002">
    <property type="protein sequence ID" value="SEP80403.1"/>
    <property type="molecule type" value="Genomic_DNA"/>
</dbReference>
<organism evidence="7 8">
    <name type="scientific">Flavobacterium urocaniciphilum</name>
    <dbReference type="NCBI Taxonomy" id="1299341"/>
    <lineage>
        <taxon>Bacteria</taxon>
        <taxon>Pseudomonadati</taxon>
        <taxon>Bacteroidota</taxon>
        <taxon>Flavobacteriia</taxon>
        <taxon>Flavobacteriales</taxon>
        <taxon>Flavobacteriaceae</taxon>
        <taxon>Flavobacterium</taxon>
    </lineage>
</organism>
<evidence type="ECO:0000256" key="1">
    <source>
        <dbReference type="SAM" id="MobiDB-lite"/>
    </source>
</evidence>
<dbReference type="SUPFAM" id="SSF81296">
    <property type="entry name" value="E set domains"/>
    <property type="match status" value="1"/>
</dbReference>
<dbReference type="Proteomes" id="UP000198648">
    <property type="component" value="Unassembled WGS sequence"/>
</dbReference>
<dbReference type="Pfam" id="PF20009">
    <property type="entry name" value="GEVED"/>
    <property type="match status" value="2"/>
</dbReference>
<keyword evidence="2" id="KW-1133">Transmembrane helix</keyword>
<evidence type="ECO:0000256" key="2">
    <source>
        <dbReference type="SAM" id="Phobius"/>
    </source>
</evidence>
<dbReference type="InterPro" id="IPR014756">
    <property type="entry name" value="Ig_E-set"/>
</dbReference>
<gene>
    <name evidence="7" type="ORF">SAMN05444005_102347</name>
</gene>
<feature type="domain" description="GEVED" evidence="5">
    <location>
        <begin position="575"/>
        <end position="652"/>
    </location>
</feature>
<dbReference type="STRING" id="1299341.SAMN05444005_102347"/>
<feature type="region of interest" description="Disordered" evidence="1">
    <location>
        <begin position="212"/>
        <end position="237"/>
    </location>
</feature>
<protein>
    <submittedName>
        <fullName evidence="7">IPT/TIG domain-containing protein</fullName>
    </submittedName>
</protein>
<dbReference type="RefSeq" id="WP_143065610.1">
    <property type="nucleotide sequence ID" value="NZ_FOEI01000002.1"/>
</dbReference>
<keyword evidence="2" id="KW-0812">Transmembrane</keyword>
<evidence type="ECO:0000259" key="3">
    <source>
        <dbReference type="Pfam" id="PF01833"/>
    </source>
</evidence>
<evidence type="ECO:0000313" key="8">
    <source>
        <dbReference type="Proteomes" id="UP000198648"/>
    </source>
</evidence>
<feature type="domain" description="Ig-like" evidence="4">
    <location>
        <begin position="963"/>
        <end position="1042"/>
    </location>
</feature>
<feature type="domain" description="IPT/TIG" evidence="3">
    <location>
        <begin position="253"/>
        <end position="325"/>
    </location>
</feature>
<dbReference type="InterPro" id="IPR049304">
    <property type="entry name" value="Gly_rich_dom"/>
</dbReference>
<reference evidence="7 8" key="1">
    <citation type="submission" date="2016-10" db="EMBL/GenBank/DDBJ databases">
        <authorList>
            <person name="de Groot N.N."/>
        </authorList>
    </citation>
    <scope>NUCLEOTIDE SEQUENCE [LARGE SCALE GENOMIC DNA]</scope>
    <source>
        <strain evidence="7 8">DSM 27078</strain>
    </source>
</reference>
<dbReference type="InterPro" id="IPR036179">
    <property type="entry name" value="Ig-like_dom_sf"/>
</dbReference>
<feature type="transmembrane region" description="Helical" evidence="2">
    <location>
        <begin position="27"/>
        <end position="47"/>
    </location>
</feature>
<dbReference type="Gene3D" id="2.60.120.260">
    <property type="entry name" value="Galactose-binding domain-like"/>
    <property type="match status" value="1"/>
</dbReference>
<dbReference type="InterPro" id="IPR044023">
    <property type="entry name" value="Ig_7"/>
</dbReference>
<evidence type="ECO:0000259" key="5">
    <source>
        <dbReference type="Pfam" id="PF20009"/>
    </source>
</evidence>
<dbReference type="Gene3D" id="2.60.40.10">
    <property type="entry name" value="Immunoglobulins"/>
    <property type="match status" value="2"/>
</dbReference>
<feature type="compositionally biased region" description="Gly residues" evidence="1">
    <location>
        <begin position="222"/>
        <end position="237"/>
    </location>
</feature>
<feature type="domain" description="GEVED" evidence="5">
    <location>
        <begin position="853"/>
        <end position="950"/>
    </location>
</feature>
<name>A0A1H9AVG3_9FLAO</name>
<keyword evidence="2" id="KW-0472">Membrane</keyword>
<dbReference type="CDD" id="cd00603">
    <property type="entry name" value="IPT_PCSR"/>
    <property type="match status" value="1"/>
</dbReference>
<dbReference type="InterPro" id="IPR045474">
    <property type="entry name" value="GEVED"/>
</dbReference>
<feature type="domain" description="Glycine-rich" evidence="6">
    <location>
        <begin position="59"/>
        <end position="251"/>
    </location>
</feature>
<accession>A0A1H9AVG3</accession>
<dbReference type="OrthoDB" id="1652165at2"/>
<dbReference type="InterPro" id="IPR013783">
    <property type="entry name" value="Ig-like_fold"/>
</dbReference>
<dbReference type="Pfam" id="PF21722">
    <property type="entry name" value="Gly_rich_2"/>
    <property type="match status" value="1"/>
</dbReference>
<sequence length="1921" mass="200976">MKQNYNLTTFLHDTILSCNIDFLKNRLSLLSVFVFMFFGLTSVFGQFPGSDNTPGLGKTFSVPANVTHVNASAWGAGGGGGGSNSNNAGGNGGGGGAASSIQIAVSATNLFTYNVGTGGAAGAAGGNGGDGTASSVTAVTPSVTLTGGFGTGGLANNAAITAGNSDGGIASGSAGTTLSNGLPGTRSGNPAGNGGNSGTAFTIFGAGGAGGNNAVGSPGNQPGAGGGGGVRSGGTSRAGGAGAPGCVMFDYITVSNVTPSPVCVGSTITITGTNFSTLGSTTITVNGTACTSIVVVNTTTITAVVGAGTTSGVVDINNNGRRNNGRSITVNPLPAAIGGGAATVCTGGTTPAFTNASAGGTWSIVNGTGSATISAGGVVTGVSTGSVSVVYTLPSTCSISTSLIVTTSPTITTNPTSVSVAAGSNTSFTVVGSNTPTSYTWQVSTNGGSTWTTITNGGVYSNATTATLNITGVTMGMDGYQYHASATNACGTSTYSTTAILNISLVYCASVPNTNFPDGITNVQFNTINNTTATTAAIPYTDYTGTQNTTVTQGQTHNINVRVNTDGNYTMAQMVWFDWNRDGDFDDAGEGYDLGTVTNNANGLSSGCPYPILIPVNSAIGTTRMRVATRFTTVSTPCANGFDGEVEDYSVTILAAPACTEPTAQPTVLVLTPGATSIAGSFTAAAPAPQNYLVVMNTTGTSPTGLVMDGTTYAIGSSIGVGNTVVDTDSNTTFTATGLNTTSTYYFYVYSMNALCSGGPLYNTNPTVLIGNATTVGAAPAPCTPQTTLGQNDDRYISRVAFIGTLVETNNISTYSDVTPGYQDFTGLAIKAQQAQGEGVNMIVESIGGRTKLYAWVDWNKNGTFENSEKVYGPPAAGISSTFGFVIPTGTVPGNYRIRVRTYNSFYVSGPPAVTNETFSYNFDACETFNTIPVGAYTATEYGEAEDYLFTVIQRCDANITSVTEGSVCNSGVVDLVANGTAGTTEIRWYDSLTGGLFLGTSTSGGTWETPSISSTTTFYCTAWNGTCESFVRTPVVARVNPTPTLTFTQSSPDVCGENTIVSLSAGGDKQLTDLLYERFEGGALGAFTNVNSDTTPAGIKNDTKWTNRPSTFVPTVGLSWKPAISSGLAPNLFALATSDSGTPPDVLVENSLVSATLNSTSYLNLTMTMKFYYSRYYPDNTNNSDEFVTIDISTNGGGAWTTLQTFTADTGIGTKFVNLSYNLNGYINQANLKVRVKHHSLGTATGYLPDGVAVDDIRIFGDLPLNTAFVWSSPTTLPDVYTNPAATTPYVAGSPIVTVYVKPTLTQLELGSYTFTATAVLSNGCTASQDITILNKSKIWKGSVDNNWYNANNWSPIGVPDANTCVIIPDIATTANRPSEINTAGSYALGKTLNVKNNGVLNIYPNNNLTIGDVINVAGTGLINMENSANLVQINNVVNTGNIRMKRNSFVRRQDYVYWSTPVAGFANSAVSPGTSLGYQYKWLPTTGGINNFGNWTYANETMVLGKGYCLRSPDFYSLSTAANYTATFVGVPNNGNITIPISRGTYDGVNYSTGVSTTPGTKDDDNWNLVGNPYPSAINAINFLTLNTNIAGFVNIWTHGTLPSSAIADPFYNNYIYNYTPTDYITYNSTGASTPLGFNGYIGAGQGFFVSMLHTTAATTENLVFNNSLRRDIGTGNTYNNGQFFRTNSENTDSNELERHRIWFDLVGPTGNSARALLGYVENATNGNDRLFDAFSNEKLSFNIFSLIENEKMLIQGRKLPFDSNDKVNIGVAIPQDGLYKIAIGSLDGLFLNTDQKIYLEDKQLNVTYDLKNAPYTFMSKKGTITDRFIIKFINNDIENTTVTLNDLVVYDNNVLTIESGKQKIKNVQIFDVQGKLLISKNGIHQTTFVPNNFARTNNLVIVKVTLDDNTEEVRKIIF</sequence>
<proteinExistence type="predicted"/>
<dbReference type="Pfam" id="PF01833">
    <property type="entry name" value="TIG"/>
    <property type="match status" value="1"/>
</dbReference>
<evidence type="ECO:0000259" key="4">
    <source>
        <dbReference type="Pfam" id="PF19081"/>
    </source>
</evidence>
<evidence type="ECO:0000259" key="6">
    <source>
        <dbReference type="Pfam" id="PF21722"/>
    </source>
</evidence>